<name>A0ABV7RYN7_9RHOB</name>
<evidence type="ECO:0000313" key="2">
    <source>
        <dbReference type="EMBL" id="MFC3569146.1"/>
    </source>
</evidence>
<dbReference type="Gene3D" id="2.120.10.30">
    <property type="entry name" value="TolB, C-terminal domain"/>
    <property type="match status" value="1"/>
</dbReference>
<evidence type="ECO:0000313" key="3">
    <source>
        <dbReference type="Proteomes" id="UP001595596"/>
    </source>
</evidence>
<dbReference type="EMBL" id="JBHRXE010000015">
    <property type="protein sequence ID" value="MFC3569146.1"/>
    <property type="molecule type" value="Genomic_DNA"/>
</dbReference>
<evidence type="ECO:0000256" key="1">
    <source>
        <dbReference type="SAM" id="MobiDB-lite"/>
    </source>
</evidence>
<dbReference type="SUPFAM" id="SSF63829">
    <property type="entry name" value="Calcium-dependent phosphotriesterase"/>
    <property type="match status" value="1"/>
</dbReference>
<gene>
    <name evidence="2" type="ORF">ACFOMP_06755</name>
</gene>
<dbReference type="InterPro" id="IPR011042">
    <property type="entry name" value="6-blade_b-propeller_TolB-like"/>
</dbReference>
<accession>A0ABV7RYN7</accession>
<dbReference type="Proteomes" id="UP001595596">
    <property type="component" value="Unassembled WGS sequence"/>
</dbReference>
<reference evidence="3" key="1">
    <citation type="journal article" date="2019" name="Int. J. Syst. Evol. Microbiol.">
        <title>The Global Catalogue of Microorganisms (GCM) 10K type strain sequencing project: providing services to taxonomists for standard genome sequencing and annotation.</title>
        <authorList>
            <consortium name="The Broad Institute Genomics Platform"/>
            <consortium name="The Broad Institute Genome Sequencing Center for Infectious Disease"/>
            <person name="Wu L."/>
            <person name="Ma J."/>
        </authorList>
    </citation>
    <scope>NUCLEOTIDE SEQUENCE [LARGE SCALE GENOMIC DNA]</scope>
    <source>
        <strain evidence="3">VKM B-3226</strain>
    </source>
</reference>
<keyword evidence="3" id="KW-1185">Reference proteome</keyword>
<feature type="region of interest" description="Disordered" evidence="1">
    <location>
        <begin position="1"/>
        <end position="54"/>
    </location>
</feature>
<comment type="caution">
    <text evidence="2">The sequence shown here is derived from an EMBL/GenBank/DDBJ whole genome shotgun (WGS) entry which is preliminary data.</text>
</comment>
<sequence>MEAQQRRSAPRRRQNPLRPGRGQERQIRRPYPLHPARRHSRDGERGQLYSATDDRADGAAFVERGADDRHQFRFIVSPEDGTDLSDLTAYTRDLMAQVETDLGTRLDWAAVNHHNTGHPDGSVYVSNWGGGTVERIAPNGTRSTVLKGIASPAGIAIDAAGAMFVSSYSGDYILRVSQDRTQVRVAENLATPTGIAFSSYGQLLVANRAAGEILSLNLSNGLRHIVGRGLSLPVGVVQMKDGSVVASQYGGRVTRILPDGSTQELGQSFSRPGVGILPDGPDAVVVIDNGAALVRRVAFDGRSEVIAEGFEGSAVALRPDADGRAASLARSRRRHRALRSAP</sequence>
<proteinExistence type="predicted"/>
<protein>
    <submittedName>
        <fullName evidence="2">Uncharacterized protein</fullName>
    </submittedName>
</protein>
<organism evidence="2 3">
    <name type="scientific">Paracoccus simplex</name>
    <dbReference type="NCBI Taxonomy" id="2086346"/>
    <lineage>
        <taxon>Bacteria</taxon>
        <taxon>Pseudomonadati</taxon>
        <taxon>Pseudomonadota</taxon>
        <taxon>Alphaproteobacteria</taxon>
        <taxon>Rhodobacterales</taxon>
        <taxon>Paracoccaceae</taxon>
        <taxon>Paracoccus</taxon>
    </lineage>
</organism>
<dbReference type="RefSeq" id="WP_379028761.1">
    <property type="nucleotide sequence ID" value="NZ_JBHRXE010000015.1"/>
</dbReference>